<name>A0A9Q0R1S1_9MAGN</name>
<comment type="caution">
    <text evidence="1">The sequence shown here is derived from an EMBL/GenBank/DDBJ whole genome shotgun (WGS) entry which is preliminary data.</text>
</comment>
<reference evidence="1" key="1">
    <citation type="journal article" date="2023" name="Plant J.">
        <title>The genome of the king protea, Protea cynaroides.</title>
        <authorList>
            <person name="Chang J."/>
            <person name="Duong T.A."/>
            <person name="Schoeman C."/>
            <person name="Ma X."/>
            <person name="Roodt D."/>
            <person name="Barker N."/>
            <person name="Li Z."/>
            <person name="Van de Peer Y."/>
            <person name="Mizrachi E."/>
        </authorList>
    </citation>
    <scope>NUCLEOTIDE SEQUENCE</scope>
    <source>
        <tissue evidence="1">Young leaves</tissue>
    </source>
</reference>
<evidence type="ECO:0000313" key="1">
    <source>
        <dbReference type="EMBL" id="KAJ4979827.1"/>
    </source>
</evidence>
<dbReference type="EMBL" id="JAMYWD010000002">
    <property type="protein sequence ID" value="KAJ4979827.1"/>
    <property type="molecule type" value="Genomic_DNA"/>
</dbReference>
<dbReference type="AlphaFoldDB" id="A0A9Q0R1S1"/>
<keyword evidence="2" id="KW-1185">Reference proteome</keyword>
<proteinExistence type="predicted"/>
<gene>
    <name evidence="1" type="ORF">NE237_010607</name>
</gene>
<organism evidence="1 2">
    <name type="scientific">Protea cynaroides</name>
    <dbReference type="NCBI Taxonomy" id="273540"/>
    <lineage>
        <taxon>Eukaryota</taxon>
        <taxon>Viridiplantae</taxon>
        <taxon>Streptophyta</taxon>
        <taxon>Embryophyta</taxon>
        <taxon>Tracheophyta</taxon>
        <taxon>Spermatophyta</taxon>
        <taxon>Magnoliopsida</taxon>
        <taxon>Proteales</taxon>
        <taxon>Proteaceae</taxon>
        <taxon>Protea</taxon>
    </lineage>
</organism>
<dbReference type="Proteomes" id="UP001141806">
    <property type="component" value="Unassembled WGS sequence"/>
</dbReference>
<sequence>MTLCDKSKLPIDNEWRFAETGVLNILPQLTPEEEATFKRMEKKRSPSVKYDKLKHDAYLYKFGLVDPKEVGEDFPLCQSKRKQFHQVRTLTSTGPTSKDTLEAIPNVEIADLPLWTEGVEGTVPPQENIPPSSTPVTIGSSESAYITISI</sequence>
<accession>A0A9Q0R1S1</accession>
<evidence type="ECO:0000313" key="2">
    <source>
        <dbReference type="Proteomes" id="UP001141806"/>
    </source>
</evidence>
<protein>
    <submittedName>
        <fullName evidence="1">Uncharacterized protein</fullName>
    </submittedName>
</protein>